<dbReference type="PhylomeDB" id="A7SGE9"/>
<dbReference type="AlphaFoldDB" id="A7SGE9"/>
<dbReference type="Pfam" id="PF03137">
    <property type="entry name" value="OATP"/>
    <property type="match status" value="1"/>
</dbReference>
<dbReference type="GO" id="GO:0016020">
    <property type="term" value="C:membrane"/>
    <property type="evidence" value="ECO:0007669"/>
    <property type="project" value="InterPro"/>
</dbReference>
<evidence type="ECO:0000313" key="1">
    <source>
        <dbReference type="EMBL" id="EDO37235.1"/>
    </source>
</evidence>
<organism evidence="1 2">
    <name type="scientific">Nematostella vectensis</name>
    <name type="common">Starlet sea anemone</name>
    <dbReference type="NCBI Taxonomy" id="45351"/>
    <lineage>
        <taxon>Eukaryota</taxon>
        <taxon>Metazoa</taxon>
        <taxon>Cnidaria</taxon>
        <taxon>Anthozoa</taxon>
        <taxon>Hexacorallia</taxon>
        <taxon>Actiniaria</taxon>
        <taxon>Edwardsiidae</taxon>
        <taxon>Nematostella</taxon>
    </lineage>
</organism>
<dbReference type="Proteomes" id="UP000001593">
    <property type="component" value="Unassembled WGS sequence"/>
</dbReference>
<feature type="non-terminal residue" evidence="1">
    <location>
        <position position="66"/>
    </location>
</feature>
<evidence type="ECO:0000313" key="2">
    <source>
        <dbReference type="Proteomes" id="UP000001593"/>
    </source>
</evidence>
<gene>
    <name evidence="1" type="ORF">NEMVEDRAFT_v1g117252</name>
</gene>
<dbReference type="EMBL" id="DS469651">
    <property type="protein sequence ID" value="EDO37235.1"/>
    <property type="molecule type" value="Genomic_DNA"/>
</dbReference>
<sequence>MSLVVPRSVADNQRGYALGLQFVFIRLLGSLPGPILFGHLIDSTCTLWRYNCGTRGNCLNYKHDRL</sequence>
<dbReference type="InterPro" id="IPR004156">
    <property type="entry name" value="OATP"/>
</dbReference>
<name>A7SGE9_NEMVE</name>
<accession>A7SGE9</accession>
<dbReference type="OMA" id="KMANLIT"/>
<dbReference type="eggNOG" id="KOG3626">
    <property type="taxonomic scope" value="Eukaryota"/>
</dbReference>
<dbReference type="PANTHER" id="PTHR11388:SF100">
    <property type="entry name" value="SOLUTE CARRIER ORGANIC ANION TRANSPORTER FAMILY MEMBER 4A1"/>
    <property type="match status" value="1"/>
</dbReference>
<dbReference type="GO" id="GO:0055085">
    <property type="term" value="P:transmembrane transport"/>
    <property type="evidence" value="ECO:0007669"/>
    <property type="project" value="InterPro"/>
</dbReference>
<keyword evidence="2" id="KW-1185">Reference proteome</keyword>
<dbReference type="InParanoid" id="A7SGE9"/>
<dbReference type="PANTHER" id="PTHR11388">
    <property type="entry name" value="ORGANIC ANION TRANSPORTER"/>
    <property type="match status" value="1"/>
</dbReference>
<protein>
    <submittedName>
        <fullName evidence="1">Uncharacterized protein</fullName>
    </submittedName>
</protein>
<proteinExistence type="predicted"/>
<dbReference type="HOGENOM" id="CLU_2838574_0_0_1"/>
<reference evidence="1 2" key="1">
    <citation type="journal article" date="2007" name="Science">
        <title>Sea anemone genome reveals ancestral eumetazoan gene repertoire and genomic organization.</title>
        <authorList>
            <person name="Putnam N.H."/>
            <person name="Srivastava M."/>
            <person name="Hellsten U."/>
            <person name="Dirks B."/>
            <person name="Chapman J."/>
            <person name="Salamov A."/>
            <person name="Terry A."/>
            <person name="Shapiro H."/>
            <person name="Lindquist E."/>
            <person name="Kapitonov V.V."/>
            <person name="Jurka J."/>
            <person name="Genikhovich G."/>
            <person name="Grigoriev I.V."/>
            <person name="Lucas S.M."/>
            <person name="Steele R.E."/>
            <person name="Finnerty J.R."/>
            <person name="Technau U."/>
            <person name="Martindale M.Q."/>
            <person name="Rokhsar D.S."/>
        </authorList>
    </citation>
    <scope>NUCLEOTIDE SEQUENCE [LARGE SCALE GENOMIC DNA]</scope>
    <source>
        <strain evidence="2">CH2 X CH6</strain>
    </source>
</reference>